<feature type="repeat" description="ANK" evidence="3">
    <location>
        <begin position="517"/>
        <end position="548"/>
    </location>
</feature>
<dbReference type="EMBL" id="KN846960">
    <property type="protein sequence ID" value="KIW64869.1"/>
    <property type="molecule type" value="Genomic_DNA"/>
</dbReference>
<feature type="region of interest" description="Disordered" evidence="4">
    <location>
        <begin position="1"/>
        <end position="74"/>
    </location>
</feature>
<proteinExistence type="predicted"/>
<organism evidence="5 6">
    <name type="scientific">Phialophora macrospora</name>
    <dbReference type="NCBI Taxonomy" id="1851006"/>
    <lineage>
        <taxon>Eukaryota</taxon>
        <taxon>Fungi</taxon>
        <taxon>Dikarya</taxon>
        <taxon>Ascomycota</taxon>
        <taxon>Pezizomycotina</taxon>
        <taxon>Eurotiomycetes</taxon>
        <taxon>Chaetothyriomycetidae</taxon>
        <taxon>Chaetothyriales</taxon>
        <taxon>Herpotrichiellaceae</taxon>
        <taxon>Phialophora</taxon>
    </lineage>
</organism>
<dbReference type="Gene3D" id="1.25.40.20">
    <property type="entry name" value="Ankyrin repeat-containing domain"/>
    <property type="match status" value="5"/>
</dbReference>
<reference evidence="5 6" key="1">
    <citation type="submission" date="2015-01" db="EMBL/GenBank/DDBJ databases">
        <title>The Genome Sequence of Capronia semiimmersa CBS27337.</title>
        <authorList>
            <consortium name="The Broad Institute Genomics Platform"/>
            <person name="Cuomo C."/>
            <person name="de Hoog S."/>
            <person name="Gorbushina A."/>
            <person name="Stielow B."/>
            <person name="Teixiera M."/>
            <person name="Abouelleil A."/>
            <person name="Chapman S.B."/>
            <person name="Priest M."/>
            <person name="Young S.K."/>
            <person name="Wortman J."/>
            <person name="Nusbaum C."/>
            <person name="Birren B."/>
        </authorList>
    </citation>
    <scope>NUCLEOTIDE SEQUENCE [LARGE SCALE GENOMIC DNA]</scope>
    <source>
        <strain evidence="5 6">CBS 27337</strain>
    </source>
</reference>
<feature type="repeat" description="ANK" evidence="3">
    <location>
        <begin position="232"/>
        <end position="264"/>
    </location>
</feature>
<evidence type="ECO:0000256" key="3">
    <source>
        <dbReference type="PROSITE-ProRule" id="PRU00023"/>
    </source>
</evidence>
<dbReference type="GO" id="GO:0005737">
    <property type="term" value="C:cytoplasm"/>
    <property type="evidence" value="ECO:0007669"/>
    <property type="project" value="TreeGrafter"/>
</dbReference>
<dbReference type="HOGENOM" id="CLU_496949_0_0_1"/>
<accession>A0A0D2FY89</accession>
<evidence type="ECO:0000256" key="4">
    <source>
        <dbReference type="SAM" id="MobiDB-lite"/>
    </source>
</evidence>
<evidence type="ECO:0000313" key="6">
    <source>
        <dbReference type="Proteomes" id="UP000054266"/>
    </source>
</evidence>
<feature type="repeat" description="ANK" evidence="3">
    <location>
        <begin position="346"/>
        <end position="378"/>
    </location>
</feature>
<dbReference type="PANTHER" id="PTHR24198">
    <property type="entry name" value="ANKYRIN REPEAT AND PROTEIN KINASE DOMAIN-CONTAINING PROTEIN"/>
    <property type="match status" value="1"/>
</dbReference>
<keyword evidence="2 3" id="KW-0040">ANK repeat</keyword>
<dbReference type="STRING" id="5601.A0A0D2FY89"/>
<dbReference type="PRINTS" id="PR01415">
    <property type="entry name" value="ANKYRIN"/>
</dbReference>
<feature type="repeat" description="ANK" evidence="3">
    <location>
        <begin position="166"/>
        <end position="198"/>
    </location>
</feature>
<dbReference type="InterPro" id="IPR036770">
    <property type="entry name" value="Ankyrin_rpt-contain_sf"/>
</dbReference>
<evidence type="ECO:0000256" key="2">
    <source>
        <dbReference type="ARBA" id="ARBA00023043"/>
    </source>
</evidence>
<dbReference type="AlphaFoldDB" id="A0A0D2FY89"/>
<dbReference type="InterPro" id="IPR002110">
    <property type="entry name" value="Ankyrin_rpt"/>
</dbReference>
<dbReference type="Pfam" id="PF00023">
    <property type="entry name" value="Ank"/>
    <property type="match status" value="1"/>
</dbReference>
<evidence type="ECO:0000256" key="1">
    <source>
        <dbReference type="ARBA" id="ARBA00022737"/>
    </source>
</evidence>
<protein>
    <submittedName>
        <fullName evidence="5">Uncharacterized protein</fullName>
    </submittedName>
</protein>
<dbReference type="SMART" id="SM00248">
    <property type="entry name" value="ANK"/>
    <property type="match status" value="9"/>
</dbReference>
<dbReference type="Proteomes" id="UP000054266">
    <property type="component" value="Unassembled WGS sequence"/>
</dbReference>
<dbReference type="Pfam" id="PF12796">
    <property type="entry name" value="Ank_2"/>
    <property type="match status" value="3"/>
</dbReference>
<dbReference type="PROSITE" id="PS50088">
    <property type="entry name" value="ANK_REPEAT"/>
    <property type="match status" value="10"/>
</dbReference>
<keyword evidence="6" id="KW-1185">Reference proteome</keyword>
<gene>
    <name evidence="5" type="ORF">PV04_07173</name>
</gene>
<feature type="repeat" description="ANK" evidence="3">
    <location>
        <begin position="448"/>
        <end position="480"/>
    </location>
</feature>
<feature type="repeat" description="ANK" evidence="3">
    <location>
        <begin position="313"/>
        <end position="345"/>
    </location>
</feature>
<feature type="repeat" description="ANK" evidence="3">
    <location>
        <begin position="379"/>
        <end position="414"/>
    </location>
</feature>
<feature type="repeat" description="ANK" evidence="3">
    <location>
        <begin position="483"/>
        <end position="515"/>
    </location>
</feature>
<keyword evidence="1" id="KW-0677">Repeat</keyword>
<feature type="compositionally biased region" description="Polar residues" evidence="4">
    <location>
        <begin position="1"/>
        <end position="10"/>
    </location>
</feature>
<sequence>MGLFSKSSVGRPQKPSGIFQSKRESSSGQIIDPPRFLGRTPVQRAARVPESITGPPSMIGTDDDCDNESDASNVSDKTIELFRPRSDNGSSARSKTNRANQFEEAMRSLAAAQYTAQLRPRKFGAHMSSVGLSSIIDDDKSELDSLLGSLGDVLSRAKRGGRYKGTGFHVLHTAAANGRLLQIKALLSKGVLVDVRESDGWTPLMLAAQNGHVEAVRELLNNKADINAQGHNDVTALFQAVLNGKLDVVQLLCEQGADASLEPNDMMGLMVAAVYRGVAGKLGQDHELSPETISQMLRLLLRAKANPHGVDEDGDTALHLACLHGDAEWVRILLDANTNPNVVNKTGRTPLTNAAYESNAEMVQMLLEKGARPDIAEADQWTPLHMATQFLKTDTLKTVKLLVGAGADVNSRTKTNATALLIAAQHGDLDILQYLIDVGAIVDAQTSDGRTPLFQTVANGHIEAVDLLARAGANVNAVETGALKLRPLHYAAAKCSARMVERLIDLGADVNLLTAVGAQAPLQLAAMRNDDEGDKIFTLLLDRGATVS</sequence>
<dbReference type="PANTHER" id="PTHR24198:SF165">
    <property type="entry name" value="ANKYRIN REPEAT-CONTAINING PROTEIN-RELATED"/>
    <property type="match status" value="1"/>
</dbReference>
<dbReference type="SUPFAM" id="SSF48403">
    <property type="entry name" value="Ankyrin repeat"/>
    <property type="match status" value="1"/>
</dbReference>
<name>A0A0D2FY89_9EURO</name>
<feature type="repeat" description="ANK" evidence="3">
    <location>
        <begin position="415"/>
        <end position="447"/>
    </location>
</feature>
<feature type="repeat" description="ANK" evidence="3">
    <location>
        <begin position="199"/>
        <end position="231"/>
    </location>
</feature>
<evidence type="ECO:0000313" key="5">
    <source>
        <dbReference type="EMBL" id="KIW64869.1"/>
    </source>
</evidence>
<dbReference type="PROSITE" id="PS50297">
    <property type="entry name" value="ANK_REP_REGION"/>
    <property type="match status" value="9"/>
</dbReference>